<reference evidence="1 2" key="1">
    <citation type="submission" date="2016-04" db="EMBL/GenBank/DDBJ databases">
        <title>Deep-sea bacteria in the southern Pacific.</title>
        <authorList>
            <person name="Tang K."/>
        </authorList>
    </citation>
    <scope>NUCLEOTIDE SEQUENCE [LARGE SCALE GENOMIC DNA]</scope>
    <source>
        <strain evidence="1 2">JLT2014</strain>
    </source>
</reference>
<evidence type="ECO:0000313" key="2">
    <source>
        <dbReference type="Proteomes" id="UP000187059"/>
    </source>
</evidence>
<gene>
    <name evidence="1" type="ORF">Ga0080574_TMP4464</name>
</gene>
<dbReference type="STRING" id="1250539.Ga0080574_TMP4464"/>
<dbReference type="KEGG" id="paby:Ga0080574_TMP4464"/>
<dbReference type="Proteomes" id="UP000187059">
    <property type="component" value="Chromosome"/>
</dbReference>
<proteinExistence type="predicted"/>
<protein>
    <submittedName>
        <fullName evidence="1">Uncharacterized protein</fullName>
    </submittedName>
</protein>
<dbReference type="EMBL" id="CP015093">
    <property type="protein sequence ID" value="APZ54798.1"/>
    <property type="molecule type" value="Genomic_DNA"/>
</dbReference>
<sequence>MCVAKGIDIHGGVLSSHRRFRANSSVPPKFKRLRHHCTGIG</sequence>
<name>A0A1P8UZJ9_9RHOB</name>
<evidence type="ECO:0000313" key="1">
    <source>
        <dbReference type="EMBL" id="APZ54798.1"/>
    </source>
</evidence>
<keyword evidence="2" id="KW-1185">Reference proteome</keyword>
<dbReference type="AlphaFoldDB" id="A0A1P8UZJ9"/>
<organism evidence="1 2">
    <name type="scientific">Salipiger abyssi</name>
    <dbReference type="NCBI Taxonomy" id="1250539"/>
    <lineage>
        <taxon>Bacteria</taxon>
        <taxon>Pseudomonadati</taxon>
        <taxon>Pseudomonadota</taxon>
        <taxon>Alphaproteobacteria</taxon>
        <taxon>Rhodobacterales</taxon>
        <taxon>Roseobacteraceae</taxon>
        <taxon>Salipiger</taxon>
    </lineage>
</organism>
<accession>A0A1P8UZJ9</accession>